<dbReference type="CDD" id="cd04280">
    <property type="entry name" value="ZnMc_astacin_like"/>
    <property type="match status" value="1"/>
</dbReference>
<organism evidence="5 6">
    <name type="scientific">Ditylenchus dipsaci</name>
    <dbReference type="NCBI Taxonomy" id="166011"/>
    <lineage>
        <taxon>Eukaryota</taxon>
        <taxon>Metazoa</taxon>
        <taxon>Ecdysozoa</taxon>
        <taxon>Nematoda</taxon>
        <taxon>Chromadorea</taxon>
        <taxon>Rhabditida</taxon>
        <taxon>Tylenchina</taxon>
        <taxon>Tylenchomorpha</taxon>
        <taxon>Sphaerularioidea</taxon>
        <taxon>Anguinidae</taxon>
        <taxon>Anguininae</taxon>
        <taxon>Ditylenchus</taxon>
    </lineage>
</organism>
<dbReference type="PROSITE" id="PS51864">
    <property type="entry name" value="ASTACIN"/>
    <property type="match status" value="1"/>
</dbReference>
<dbReference type="PANTHER" id="PTHR10127:SF831">
    <property type="entry name" value="ZINC METALLOPROTEINASE NAS-37"/>
    <property type="match status" value="1"/>
</dbReference>
<feature type="binding site" evidence="2">
    <location>
        <position position="166"/>
    </location>
    <ligand>
        <name>Zn(2+)</name>
        <dbReference type="ChEBI" id="CHEBI:29105"/>
        <note>catalytic</note>
    </ligand>
</feature>
<evidence type="ECO:0000256" key="3">
    <source>
        <dbReference type="RuleBase" id="RU361183"/>
    </source>
</evidence>
<dbReference type="SUPFAM" id="SSF55486">
    <property type="entry name" value="Metalloproteases ('zincins'), catalytic domain"/>
    <property type="match status" value="1"/>
</dbReference>
<reference evidence="6" key="1">
    <citation type="submission" date="2022-11" db="UniProtKB">
        <authorList>
            <consortium name="WormBaseParasite"/>
        </authorList>
    </citation>
    <scope>IDENTIFICATION</scope>
</reference>
<keyword evidence="2 3" id="KW-0479">Metal-binding</keyword>
<feature type="binding site" evidence="2">
    <location>
        <position position="176"/>
    </location>
    <ligand>
        <name>Zn(2+)</name>
        <dbReference type="ChEBI" id="CHEBI:29105"/>
        <note>catalytic</note>
    </ligand>
</feature>
<comment type="caution">
    <text evidence="2">Lacks conserved residue(s) required for the propagation of feature annotation.</text>
</comment>
<name>A0A915DE51_9BILA</name>
<comment type="cofactor">
    <cofactor evidence="2 3">
        <name>Zn(2+)</name>
        <dbReference type="ChEBI" id="CHEBI:29105"/>
    </cofactor>
    <text evidence="2 3">Binds 1 zinc ion per subunit.</text>
</comment>
<evidence type="ECO:0000256" key="1">
    <source>
        <dbReference type="ARBA" id="ARBA00023157"/>
    </source>
</evidence>
<keyword evidence="2 3" id="KW-0378">Hydrolase</keyword>
<feature type="binding site" evidence="2">
    <location>
        <position position="170"/>
    </location>
    <ligand>
        <name>Zn(2+)</name>
        <dbReference type="ChEBI" id="CHEBI:29105"/>
        <note>catalytic</note>
    </ligand>
</feature>
<protein>
    <recommendedName>
        <fullName evidence="3">Metalloendopeptidase</fullName>
        <ecNumber evidence="3">3.4.24.-</ecNumber>
    </recommendedName>
</protein>
<dbReference type="PRINTS" id="PR00480">
    <property type="entry name" value="ASTACIN"/>
</dbReference>
<keyword evidence="2 3" id="KW-0862">Zinc</keyword>
<dbReference type="Pfam" id="PF01400">
    <property type="entry name" value="Astacin"/>
    <property type="match status" value="1"/>
</dbReference>
<keyword evidence="2 3" id="KW-0645">Protease</keyword>
<dbReference type="EC" id="3.4.24.-" evidence="3"/>
<dbReference type="InterPro" id="IPR034035">
    <property type="entry name" value="Astacin-like_dom"/>
</dbReference>
<feature type="domain" description="Peptidase M12A" evidence="4">
    <location>
        <begin position="77"/>
        <end position="288"/>
    </location>
</feature>
<keyword evidence="2 3" id="KW-0482">Metalloprotease</keyword>
<accession>A0A915DE51</accession>
<dbReference type="AlphaFoldDB" id="A0A915DE51"/>
<dbReference type="InterPro" id="IPR001506">
    <property type="entry name" value="Peptidase_M12A"/>
</dbReference>
<keyword evidence="1" id="KW-1015">Disulfide bond</keyword>
<dbReference type="InterPro" id="IPR006026">
    <property type="entry name" value="Peptidase_Metallo"/>
</dbReference>
<sequence>MSTDFIEVRRLLNEIKVASLSNQGIFHTEQNKEKIKEKPPTFDDGTEASAQHILTEIKEAPKSKPATTGIKNRPVRQAYPLPSSFWPSMTVAYSFQFTDDAWQNLIRSALRHIESQTCIRFTESNRTQDYLQYIRGSGCWSSVGRTGGRQQVSVGYGCDAMGIVAHETLHALGLWHEQSRSDRDSYITVDFQRISAGTQSNFEKRTATTSDNLDQPYDLGSVMHYGSKAFSTDYNRLQDRHEKNVENLKNFAQDLKTCTSTGIEKCAATKSGTGQCLTWLLHSVNLFH</sequence>
<dbReference type="WBParaSite" id="jg18476">
    <property type="protein sequence ID" value="jg18476"/>
    <property type="gene ID" value="jg18476"/>
</dbReference>
<dbReference type="PANTHER" id="PTHR10127">
    <property type="entry name" value="DISCOIDIN, CUB, EGF, LAMININ , AND ZINC METALLOPROTEASE DOMAIN CONTAINING"/>
    <property type="match status" value="1"/>
</dbReference>
<dbReference type="GO" id="GO:0004222">
    <property type="term" value="F:metalloendopeptidase activity"/>
    <property type="evidence" value="ECO:0007669"/>
    <property type="project" value="UniProtKB-UniRule"/>
</dbReference>
<evidence type="ECO:0000313" key="6">
    <source>
        <dbReference type="WBParaSite" id="jg18476"/>
    </source>
</evidence>
<dbReference type="SMART" id="SM00235">
    <property type="entry name" value="ZnMc"/>
    <property type="match status" value="1"/>
</dbReference>
<evidence type="ECO:0000313" key="5">
    <source>
        <dbReference type="Proteomes" id="UP000887574"/>
    </source>
</evidence>
<dbReference type="GO" id="GO:0006508">
    <property type="term" value="P:proteolysis"/>
    <property type="evidence" value="ECO:0007669"/>
    <property type="project" value="UniProtKB-KW"/>
</dbReference>
<keyword evidence="5" id="KW-1185">Reference proteome</keyword>
<evidence type="ECO:0000256" key="2">
    <source>
        <dbReference type="PROSITE-ProRule" id="PRU01211"/>
    </source>
</evidence>
<evidence type="ECO:0000259" key="4">
    <source>
        <dbReference type="PROSITE" id="PS51864"/>
    </source>
</evidence>
<dbReference type="Proteomes" id="UP000887574">
    <property type="component" value="Unplaced"/>
</dbReference>
<dbReference type="InterPro" id="IPR024079">
    <property type="entry name" value="MetalloPept_cat_dom_sf"/>
</dbReference>
<proteinExistence type="predicted"/>
<feature type="active site" evidence="2">
    <location>
        <position position="167"/>
    </location>
</feature>
<dbReference type="Gene3D" id="3.40.390.10">
    <property type="entry name" value="Collagenase (Catalytic Domain)"/>
    <property type="match status" value="1"/>
</dbReference>
<dbReference type="GO" id="GO:0008270">
    <property type="term" value="F:zinc ion binding"/>
    <property type="evidence" value="ECO:0007669"/>
    <property type="project" value="UniProtKB-UniRule"/>
</dbReference>